<organism evidence="1 2">
    <name type="scientific">Tritrichomonas musculus</name>
    <dbReference type="NCBI Taxonomy" id="1915356"/>
    <lineage>
        <taxon>Eukaryota</taxon>
        <taxon>Metamonada</taxon>
        <taxon>Parabasalia</taxon>
        <taxon>Tritrichomonadida</taxon>
        <taxon>Tritrichomonadidae</taxon>
        <taxon>Tritrichomonas</taxon>
    </lineage>
</organism>
<proteinExistence type="predicted"/>
<keyword evidence="2" id="KW-1185">Reference proteome</keyword>
<reference evidence="1 2" key="1">
    <citation type="submission" date="2024-04" db="EMBL/GenBank/DDBJ databases">
        <title>Tritrichomonas musculus Genome.</title>
        <authorList>
            <person name="Alves-Ferreira E."/>
            <person name="Grigg M."/>
            <person name="Lorenzi H."/>
            <person name="Galac M."/>
        </authorList>
    </citation>
    <scope>NUCLEOTIDE SEQUENCE [LARGE SCALE GENOMIC DNA]</scope>
    <source>
        <strain evidence="1 2">EAF2021</strain>
    </source>
</reference>
<evidence type="ECO:0000313" key="1">
    <source>
        <dbReference type="EMBL" id="KAK8892385.1"/>
    </source>
</evidence>
<accession>A0ABR2KQX7</accession>
<dbReference type="EMBL" id="JAPFFF010000004">
    <property type="protein sequence ID" value="KAK8892385.1"/>
    <property type="molecule type" value="Genomic_DNA"/>
</dbReference>
<evidence type="ECO:0000313" key="2">
    <source>
        <dbReference type="Proteomes" id="UP001470230"/>
    </source>
</evidence>
<dbReference type="Proteomes" id="UP001470230">
    <property type="component" value="Unassembled WGS sequence"/>
</dbReference>
<comment type="caution">
    <text evidence="1">The sequence shown here is derived from an EMBL/GenBank/DDBJ whole genome shotgun (WGS) entry which is preliminary data.</text>
</comment>
<gene>
    <name evidence="1" type="ORF">M9Y10_029611</name>
</gene>
<sequence>MLLPTMKAFGVDAWHEQVGIGVHVHRISNMLKWAKTSQSDKTEIEIPKVFTK</sequence>
<name>A0ABR2KQX7_9EUKA</name>
<protein>
    <submittedName>
        <fullName evidence="1">Alpha,alpha-trehalase nth1</fullName>
    </submittedName>
</protein>